<dbReference type="RefSeq" id="WP_246412956.1">
    <property type="nucleotide sequence ID" value="NZ_BSPG01000065.1"/>
</dbReference>
<dbReference type="Gene3D" id="1.10.10.10">
    <property type="entry name" value="Winged helix-like DNA-binding domain superfamily/Winged helix DNA-binding domain"/>
    <property type="match status" value="1"/>
</dbReference>
<dbReference type="AlphaFoldDB" id="A0A7W6AK74"/>
<dbReference type="Pfam" id="PF08281">
    <property type="entry name" value="Sigma70_r4_2"/>
    <property type="match status" value="1"/>
</dbReference>
<dbReference type="InterPro" id="IPR013249">
    <property type="entry name" value="RNA_pol_sigma70_r4_t2"/>
</dbReference>
<dbReference type="InterPro" id="IPR014284">
    <property type="entry name" value="RNA_pol_sigma-70_dom"/>
</dbReference>
<keyword evidence="5 6" id="KW-0804">Transcription</keyword>
<comment type="caution">
    <text evidence="9">The sequence shown here is derived from an EMBL/GenBank/DDBJ whole genome shotgun (WGS) entry which is preliminary data.</text>
</comment>
<comment type="similarity">
    <text evidence="1 6">Belongs to the sigma-70 factor family. ECF subfamily.</text>
</comment>
<evidence type="ECO:0000256" key="4">
    <source>
        <dbReference type="ARBA" id="ARBA00023125"/>
    </source>
</evidence>
<organism evidence="9 10">
    <name type="scientific">Methylobacterium brachythecii</name>
    <dbReference type="NCBI Taxonomy" id="1176177"/>
    <lineage>
        <taxon>Bacteria</taxon>
        <taxon>Pseudomonadati</taxon>
        <taxon>Pseudomonadota</taxon>
        <taxon>Alphaproteobacteria</taxon>
        <taxon>Hyphomicrobiales</taxon>
        <taxon>Methylobacteriaceae</taxon>
        <taxon>Methylobacterium</taxon>
    </lineage>
</organism>
<evidence type="ECO:0000256" key="6">
    <source>
        <dbReference type="RuleBase" id="RU000716"/>
    </source>
</evidence>
<dbReference type="PANTHER" id="PTHR43133:SF25">
    <property type="entry name" value="RNA POLYMERASE SIGMA FACTOR RFAY-RELATED"/>
    <property type="match status" value="1"/>
</dbReference>
<dbReference type="PANTHER" id="PTHR43133">
    <property type="entry name" value="RNA POLYMERASE ECF-TYPE SIGMA FACTO"/>
    <property type="match status" value="1"/>
</dbReference>
<evidence type="ECO:0000313" key="9">
    <source>
        <dbReference type="EMBL" id="MBB3902775.1"/>
    </source>
</evidence>
<dbReference type="EMBL" id="JACIDN010000003">
    <property type="protein sequence ID" value="MBB3902775.1"/>
    <property type="molecule type" value="Genomic_DNA"/>
</dbReference>
<evidence type="ECO:0000259" key="8">
    <source>
        <dbReference type="Pfam" id="PF08281"/>
    </source>
</evidence>
<dbReference type="InterPro" id="IPR013324">
    <property type="entry name" value="RNA_pol_sigma_r3/r4-like"/>
</dbReference>
<dbReference type="NCBIfam" id="TIGR02937">
    <property type="entry name" value="sigma70-ECF"/>
    <property type="match status" value="1"/>
</dbReference>
<dbReference type="InterPro" id="IPR000838">
    <property type="entry name" value="RNA_pol_sigma70_ECF_CS"/>
</dbReference>
<keyword evidence="3 6" id="KW-0731">Sigma factor</keyword>
<evidence type="ECO:0000259" key="7">
    <source>
        <dbReference type="Pfam" id="PF04542"/>
    </source>
</evidence>
<dbReference type="SUPFAM" id="SSF88946">
    <property type="entry name" value="Sigma2 domain of RNA polymerase sigma factors"/>
    <property type="match status" value="1"/>
</dbReference>
<evidence type="ECO:0000313" key="10">
    <source>
        <dbReference type="Proteomes" id="UP000517759"/>
    </source>
</evidence>
<evidence type="ECO:0000256" key="3">
    <source>
        <dbReference type="ARBA" id="ARBA00023082"/>
    </source>
</evidence>
<proteinExistence type="inferred from homology"/>
<accession>A0A7W6AK74</accession>
<dbReference type="InterPro" id="IPR013325">
    <property type="entry name" value="RNA_pol_sigma_r2"/>
</dbReference>
<evidence type="ECO:0000256" key="2">
    <source>
        <dbReference type="ARBA" id="ARBA00023015"/>
    </source>
</evidence>
<dbReference type="InterPro" id="IPR036388">
    <property type="entry name" value="WH-like_DNA-bd_sf"/>
</dbReference>
<name>A0A7W6AK74_9HYPH</name>
<dbReference type="Gene3D" id="1.10.1740.10">
    <property type="match status" value="1"/>
</dbReference>
<dbReference type="InterPro" id="IPR007627">
    <property type="entry name" value="RNA_pol_sigma70_r2"/>
</dbReference>
<dbReference type="CDD" id="cd06171">
    <property type="entry name" value="Sigma70_r4"/>
    <property type="match status" value="1"/>
</dbReference>
<reference evidence="9 10" key="1">
    <citation type="submission" date="2020-08" db="EMBL/GenBank/DDBJ databases">
        <title>Genomic Encyclopedia of Type Strains, Phase IV (KMG-IV): sequencing the most valuable type-strain genomes for metagenomic binning, comparative biology and taxonomic classification.</title>
        <authorList>
            <person name="Goeker M."/>
        </authorList>
    </citation>
    <scope>NUCLEOTIDE SEQUENCE [LARGE SCALE GENOMIC DNA]</scope>
    <source>
        <strain evidence="9 10">DSM 24105</strain>
    </source>
</reference>
<dbReference type="Pfam" id="PF04542">
    <property type="entry name" value="Sigma70_r2"/>
    <property type="match status" value="1"/>
</dbReference>
<feature type="domain" description="RNA polymerase sigma factor 70 region 4 type 2" evidence="8">
    <location>
        <begin position="210"/>
        <end position="262"/>
    </location>
</feature>
<keyword evidence="2 6" id="KW-0805">Transcription regulation</keyword>
<dbReference type="Proteomes" id="UP000517759">
    <property type="component" value="Unassembled WGS sequence"/>
</dbReference>
<gene>
    <name evidence="9" type="ORF">GGR33_002270</name>
</gene>
<evidence type="ECO:0000256" key="5">
    <source>
        <dbReference type="ARBA" id="ARBA00023163"/>
    </source>
</evidence>
<dbReference type="GO" id="GO:0003677">
    <property type="term" value="F:DNA binding"/>
    <property type="evidence" value="ECO:0007669"/>
    <property type="project" value="UniProtKB-KW"/>
</dbReference>
<protein>
    <recommendedName>
        <fullName evidence="6">RNA polymerase sigma factor</fullName>
    </recommendedName>
</protein>
<dbReference type="SUPFAM" id="SSF88659">
    <property type="entry name" value="Sigma3 and sigma4 domains of RNA polymerase sigma factors"/>
    <property type="match status" value="1"/>
</dbReference>
<sequence>MTLMPLGSDYSGAVQSAMEPEIRLKLGELKGVAFNSLPDIPGRAPVSPASSPNGGALDQKRPRLTTYGLNHLGQSLLQVLSRPAQDIELLPPAIREAFKRLTSALSAQAYSDEQTFRRELLDFMPNMMRFALSLTKNETRADDLVQDSLLKAWRSRESFHAGTNLHAWLFTIVRNTFYSTARAKTREADVEINDNDLVSLPRQQGVLDLQDLYVALQTLPAAMRKALVLVTLESCSYEEAATRLQCKIGTVKSRVSRAREALSYALRRDAGETATDHMTLAVCSGAVHAA</sequence>
<dbReference type="InterPro" id="IPR039425">
    <property type="entry name" value="RNA_pol_sigma-70-like"/>
</dbReference>
<keyword evidence="4 6" id="KW-0238">DNA-binding</keyword>
<dbReference type="GO" id="GO:0006352">
    <property type="term" value="P:DNA-templated transcription initiation"/>
    <property type="evidence" value="ECO:0007669"/>
    <property type="project" value="InterPro"/>
</dbReference>
<evidence type="ECO:0000256" key="1">
    <source>
        <dbReference type="ARBA" id="ARBA00010641"/>
    </source>
</evidence>
<dbReference type="PROSITE" id="PS01063">
    <property type="entry name" value="SIGMA70_ECF"/>
    <property type="match status" value="1"/>
</dbReference>
<feature type="domain" description="RNA polymerase sigma-70 region 2" evidence="7">
    <location>
        <begin position="125"/>
        <end position="186"/>
    </location>
</feature>
<dbReference type="GO" id="GO:0016987">
    <property type="term" value="F:sigma factor activity"/>
    <property type="evidence" value="ECO:0007669"/>
    <property type="project" value="UniProtKB-KW"/>
</dbReference>